<dbReference type="PROSITE" id="PS50850">
    <property type="entry name" value="MFS"/>
    <property type="match status" value="1"/>
</dbReference>
<feature type="transmembrane region" description="Helical" evidence="6">
    <location>
        <begin position="268"/>
        <end position="290"/>
    </location>
</feature>
<feature type="transmembrane region" description="Helical" evidence="6">
    <location>
        <begin position="226"/>
        <end position="247"/>
    </location>
</feature>
<evidence type="ECO:0000313" key="9">
    <source>
        <dbReference type="Proteomes" id="UP000813824"/>
    </source>
</evidence>
<dbReference type="GO" id="GO:0022857">
    <property type="term" value="F:transmembrane transporter activity"/>
    <property type="evidence" value="ECO:0007669"/>
    <property type="project" value="InterPro"/>
</dbReference>
<evidence type="ECO:0000256" key="5">
    <source>
        <dbReference type="SAM" id="MobiDB-lite"/>
    </source>
</evidence>
<feature type="transmembrane region" description="Helical" evidence="6">
    <location>
        <begin position="378"/>
        <end position="396"/>
    </location>
</feature>
<evidence type="ECO:0000256" key="2">
    <source>
        <dbReference type="ARBA" id="ARBA00022692"/>
    </source>
</evidence>
<protein>
    <submittedName>
        <fullName evidence="8">MFS general substrate transporter</fullName>
    </submittedName>
</protein>
<feature type="transmembrane region" description="Helical" evidence="6">
    <location>
        <begin position="67"/>
        <end position="93"/>
    </location>
</feature>
<feature type="domain" description="Major facilitator superfamily (MFS) profile" evidence="7">
    <location>
        <begin position="69"/>
        <end position="560"/>
    </location>
</feature>
<dbReference type="Gene3D" id="1.20.1250.20">
    <property type="entry name" value="MFS general substrate transporter like domains"/>
    <property type="match status" value="1"/>
</dbReference>
<keyword evidence="2 6" id="KW-0812">Transmembrane</keyword>
<organism evidence="8 9">
    <name type="scientific">Cristinia sonorae</name>
    <dbReference type="NCBI Taxonomy" id="1940300"/>
    <lineage>
        <taxon>Eukaryota</taxon>
        <taxon>Fungi</taxon>
        <taxon>Dikarya</taxon>
        <taxon>Basidiomycota</taxon>
        <taxon>Agaricomycotina</taxon>
        <taxon>Agaricomycetes</taxon>
        <taxon>Agaricomycetidae</taxon>
        <taxon>Agaricales</taxon>
        <taxon>Pleurotineae</taxon>
        <taxon>Stephanosporaceae</taxon>
        <taxon>Cristinia</taxon>
    </lineage>
</organism>
<dbReference type="SUPFAM" id="SSF103473">
    <property type="entry name" value="MFS general substrate transporter"/>
    <property type="match status" value="1"/>
</dbReference>
<gene>
    <name evidence="8" type="ORF">BXZ70DRAFT_147809</name>
</gene>
<evidence type="ECO:0000256" key="4">
    <source>
        <dbReference type="ARBA" id="ARBA00023136"/>
    </source>
</evidence>
<feature type="transmembrane region" description="Helical" evidence="6">
    <location>
        <begin position="160"/>
        <end position="181"/>
    </location>
</feature>
<dbReference type="GO" id="GO:0005886">
    <property type="term" value="C:plasma membrane"/>
    <property type="evidence" value="ECO:0007669"/>
    <property type="project" value="TreeGrafter"/>
</dbReference>
<dbReference type="Proteomes" id="UP000813824">
    <property type="component" value="Unassembled WGS sequence"/>
</dbReference>
<dbReference type="InterPro" id="IPR020846">
    <property type="entry name" value="MFS_dom"/>
</dbReference>
<comment type="subcellular location">
    <subcellularLocation>
        <location evidence="1">Membrane</location>
        <topology evidence="1">Multi-pass membrane protein</topology>
    </subcellularLocation>
</comment>
<dbReference type="PANTHER" id="PTHR23501:SF102">
    <property type="entry name" value="DRUG TRANSPORTER, PUTATIVE (AFU_ORTHOLOGUE AFUA_3G08530)-RELATED"/>
    <property type="match status" value="1"/>
</dbReference>
<dbReference type="Gene3D" id="1.20.1720.10">
    <property type="entry name" value="Multidrug resistance protein D"/>
    <property type="match status" value="1"/>
</dbReference>
<evidence type="ECO:0000256" key="1">
    <source>
        <dbReference type="ARBA" id="ARBA00004141"/>
    </source>
</evidence>
<feature type="region of interest" description="Disordered" evidence="5">
    <location>
        <begin position="1"/>
        <end position="26"/>
    </location>
</feature>
<feature type="transmembrane region" description="Helical" evidence="6">
    <location>
        <begin position="536"/>
        <end position="555"/>
    </location>
</feature>
<evidence type="ECO:0000313" key="8">
    <source>
        <dbReference type="EMBL" id="KAH8100459.1"/>
    </source>
</evidence>
<reference evidence="8" key="1">
    <citation type="journal article" date="2021" name="New Phytol.">
        <title>Evolutionary innovations through gain and loss of genes in the ectomycorrhizal Boletales.</title>
        <authorList>
            <person name="Wu G."/>
            <person name="Miyauchi S."/>
            <person name="Morin E."/>
            <person name="Kuo A."/>
            <person name="Drula E."/>
            <person name="Varga T."/>
            <person name="Kohler A."/>
            <person name="Feng B."/>
            <person name="Cao Y."/>
            <person name="Lipzen A."/>
            <person name="Daum C."/>
            <person name="Hundley H."/>
            <person name="Pangilinan J."/>
            <person name="Johnson J."/>
            <person name="Barry K."/>
            <person name="LaButti K."/>
            <person name="Ng V."/>
            <person name="Ahrendt S."/>
            <person name="Min B."/>
            <person name="Choi I.G."/>
            <person name="Park H."/>
            <person name="Plett J.M."/>
            <person name="Magnuson J."/>
            <person name="Spatafora J.W."/>
            <person name="Nagy L.G."/>
            <person name="Henrissat B."/>
            <person name="Grigoriev I.V."/>
            <person name="Yang Z.L."/>
            <person name="Xu J."/>
            <person name="Martin F.M."/>
        </authorList>
    </citation>
    <scope>NUCLEOTIDE SEQUENCE</scope>
    <source>
        <strain evidence="8">KKN 215</strain>
    </source>
</reference>
<feature type="transmembrane region" description="Helical" evidence="6">
    <location>
        <begin position="439"/>
        <end position="458"/>
    </location>
</feature>
<feature type="transmembrane region" description="Helical" evidence="6">
    <location>
        <begin position="336"/>
        <end position="358"/>
    </location>
</feature>
<feature type="transmembrane region" description="Helical" evidence="6">
    <location>
        <begin position="135"/>
        <end position="154"/>
    </location>
</feature>
<dbReference type="PANTHER" id="PTHR23501">
    <property type="entry name" value="MAJOR FACILITATOR SUPERFAMILY"/>
    <property type="match status" value="1"/>
</dbReference>
<comment type="caution">
    <text evidence="8">The sequence shown here is derived from an EMBL/GenBank/DDBJ whole genome shotgun (WGS) entry which is preliminary data.</text>
</comment>
<accession>A0A8K0UQF3</accession>
<evidence type="ECO:0000256" key="6">
    <source>
        <dbReference type="SAM" id="Phobius"/>
    </source>
</evidence>
<proteinExistence type="predicted"/>
<sequence length="594" mass="64264">MATPLTSTTRPPAIRCDASGATSTSLPDSTHGYVLPTLSTKTRSSSFTLVSEIDTEKTPHLSTLRLLFAHIGAALTLFLATTDATIVSTILPTIVKEFNATQLEYTWVGVSYMLTQTAFQPLYGKLSDLVGRRTVLFSSMCIFVIGSMLCGGAKSMLWLILARALAGIGAGGIVSLVWTITSEIVDVQSRAKWSQALSVTWCCSAISGPLLGGLFSGQSGLLSWRWAFYLNLPVCLFALVVLCFSLRPVRMGPVPDMSWQKFLHRFDFIGLVLFMAGSSCIIVGFSFASLNGWRRPSTICLVVGGLVVLACGGVYEVRTSRDALFPPSAFKNLTTIMILIINFLHQFVFTSGTFYLALYFQLVQGLRPLHAGITMLPYSLGSSLASMPTAWFIGYWQKRTLNMGGQRLMISAGLLLSAAGFGLMVLLNEHSKRAPQVLYPLLAGVGLGMLFHAPYQVFTRTLQTNELASGTSAFFLVRFTGATTGLAVSGAILHSRMYHTLPKGVPLSLDVGYVASTLPADVKTQAVHSVSLSLQAIWILCSPLLGSAFLISIFLRNMPIERNRCTDQESSISTMNSENTALSVKEKDAQAETA</sequence>
<dbReference type="OrthoDB" id="2351791at2759"/>
<dbReference type="EMBL" id="JAEVFJ010000015">
    <property type="protein sequence ID" value="KAH8100459.1"/>
    <property type="molecule type" value="Genomic_DNA"/>
</dbReference>
<feature type="compositionally biased region" description="Polar residues" evidence="5">
    <location>
        <begin position="1"/>
        <end position="10"/>
    </location>
</feature>
<name>A0A8K0UQF3_9AGAR</name>
<feature type="transmembrane region" description="Helical" evidence="6">
    <location>
        <begin position="408"/>
        <end position="427"/>
    </location>
</feature>
<feature type="compositionally biased region" description="Basic and acidic residues" evidence="5">
    <location>
        <begin position="584"/>
        <end position="594"/>
    </location>
</feature>
<dbReference type="Pfam" id="PF07690">
    <property type="entry name" value="MFS_1"/>
    <property type="match status" value="1"/>
</dbReference>
<dbReference type="InterPro" id="IPR036259">
    <property type="entry name" value="MFS_trans_sf"/>
</dbReference>
<feature type="compositionally biased region" description="Polar residues" evidence="5">
    <location>
        <begin position="569"/>
        <end position="582"/>
    </location>
</feature>
<evidence type="ECO:0000256" key="3">
    <source>
        <dbReference type="ARBA" id="ARBA00022989"/>
    </source>
</evidence>
<dbReference type="AlphaFoldDB" id="A0A8K0UQF3"/>
<keyword evidence="3 6" id="KW-1133">Transmembrane helix</keyword>
<feature type="transmembrane region" description="Helical" evidence="6">
    <location>
        <begin position="470"/>
        <end position="493"/>
    </location>
</feature>
<keyword evidence="9" id="KW-1185">Reference proteome</keyword>
<feature type="transmembrane region" description="Helical" evidence="6">
    <location>
        <begin position="296"/>
        <end position="315"/>
    </location>
</feature>
<dbReference type="InterPro" id="IPR011701">
    <property type="entry name" value="MFS"/>
</dbReference>
<feature type="region of interest" description="Disordered" evidence="5">
    <location>
        <begin position="569"/>
        <end position="594"/>
    </location>
</feature>
<dbReference type="PROSITE" id="PS00217">
    <property type="entry name" value="SUGAR_TRANSPORT_2"/>
    <property type="match status" value="1"/>
</dbReference>
<keyword evidence="4 6" id="KW-0472">Membrane</keyword>
<dbReference type="InterPro" id="IPR005829">
    <property type="entry name" value="Sugar_transporter_CS"/>
</dbReference>
<evidence type="ECO:0000259" key="7">
    <source>
        <dbReference type="PROSITE" id="PS50850"/>
    </source>
</evidence>